<reference evidence="1 2" key="1">
    <citation type="journal article" date="2010" name="Proc. Natl. Acad. Sci. U.S.A.">
        <title>A Nitrospira metagenome illuminates the physiology and evolution of globally important nitrite-oxidizing bacteria.</title>
        <authorList>
            <person name="Lucker S."/>
            <person name="Wagner M."/>
            <person name="Maixner F."/>
            <person name="Pelletier E."/>
            <person name="Koch H."/>
            <person name="Vacherie B."/>
            <person name="Rattei T."/>
            <person name="Sinninghe Damste J."/>
            <person name="Spieck E."/>
            <person name="Le Paslier D."/>
            <person name="Daims H."/>
        </authorList>
    </citation>
    <scope>NUCLEOTIDE SEQUENCE [LARGE SCALE GENOMIC DNA]</scope>
</reference>
<evidence type="ECO:0000313" key="2">
    <source>
        <dbReference type="Proteomes" id="UP000001660"/>
    </source>
</evidence>
<dbReference type="EMBL" id="FP929003">
    <property type="protein sequence ID" value="CBK43114.1"/>
    <property type="molecule type" value="Genomic_DNA"/>
</dbReference>
<name>D8PIM7_9BACT</name>
<evidence type="ECO:0000313" key="1">
    <source>
        <dbReference type="EMBL" id="CBK43114.1"/>
    </source>
</evidence>
<gene>
    <name evidence="1" type="ORF">NIDE3428</name>
</gene>
<dbReference type="Gene3D" id="3.40.50.150">
    <property type="entry name" value="Vaccinia Virus protein VP39"/>
    <property type="match status" value="1"/>
</dbReference>
<proteinExistence type="predicted"/>
<accession>D8PIM7</accession>
<dbReference type="SUPFAM" id="SSF53335">
    <property type="entry name" value="S-adenosyl-L-methionine-dependent methyltransferases"/>
    <property type="match status" value="1"/>
</dbReference>
<dbReference type="InterPro" id="IPR008884">
    <property type="entry name" value="TylF_MeTrfase"/>
</dbReference>
<keyword evidence="2" id="KW-1185">Reference proteome</keyword>
<dbReference type="AlphaFoldDB" id="D8PIM7"/>
<dbReference type="PANTHER" id="PTHR40036:SF1">
    <property type="entry name" value="MACROCIN O-METHYLTRANSFERASE"/>
    <property type="match status" value="1"/>
</dbReference>
<evidence type="ECO:0008006" key="3">
    <source>
        <dbReference type="Google" id="ProtNLM"/>
    </source>
</evidence>
<protein>
    <recommendedName>
        <fullName evidence="3">Macrocin O-methyltransferase</fullName>
    </recommendedName>
</protein>
<dbReference type="Proteomes" id="UP000001660">
    <property type="component" value="Chromosome"/>
</dbReference>
<dbReference type="Pfam" id="PF05711">
    <property type="entry name" value="TylF"/>
    <property type="match status" value="1"/>
</dbReference>
<dbReference type="InterPro" id="IPR029063">
    <property type="entry name" value="SAM-dependent_MTases_sf"/>
</dbReference>
<dbReference type="KEGG" id="nde:NIDE3428"/>
<organism evidence="1 2">
    <name type="scientific">Nitrospira defluvii</name>
    <dbReference type="NCBI Taxonomy" id="330214"/>
    <lineage>
        <taxon>Bacteria</taxon>
        <taxon>Pseudomonadati</taxon>
        <taxon>Nitrospirota</taxon>
        <taxon>Nitrospiria</taxon>
        <taxon>Nitrospirales</taxon>
        <taxon>Nitrospiraceae</taxon>
        <taxon>Nitrospira</taxon>
    </lineage>
</organism>
<dbReference type="HOGENOM" id="CLU_082364_0_0_0"/>
<dbReference type="STRING" id="330214.NIDE3428"/>
<dbReference type="eggNOG" id="COG4122">
    <property type="taxonomic scope" value="Bacteria"/>
</dbReference>
<dbReference type="PANTHER" id="PTHR40036">
    <property type="entry name" value="MACROCIN O-METHYLTRANSFERASE"/>
    <property type="match status" value="1"/>
</dbReference>
<sequence>MSNYLPTMNNISCELRNGRSIYDGYIRGWGIQFGELRKRVSEDPLYKKAIALAHGRTVVAEDNRINLFLIVKFFLGKVGAGDVIEFGSYRGGNAIFLAHLVDQLYPGTRVYSLDTFAGMPATNSDVDAHQKGDFGEVDLDELRCYAATNGLHNLEFVQGLFQDTAPAVLRRAKNIVLAHIDCDIYSSVAYSYEIVKPHMAVGGYVVFDDATVSSCLGATEVVESTLIRRDGLNSEQIFPQFVFRAGLNQARP</sequence>